<dbReference type="EMBL" id="BLLF01002922">
    <property type="protein sequence ID" value="GFH25797.1"/>
    <property type="molecule type" value="Genomic_DNA"/>
</dbReference>
<keyword evidence="1 2" id="KW-0175">Coiled coil</keyword>
<dbReference type="Proteomes" id="UP000485058">
    <property type="component" value="Unassembled WGS sequence"/>
</dbReference>
<evidence type="ECO:0000259" key="4">
    <source>
        <dbReference type="Pfam" id="PF13868"/>
    </source>
</evidence>
<evidence type="ECO:0000313" key="6">
    <source>
        <dbReference type="Proteomes" id="UP000485058"/>
    </source>
</evidence>
<feature type="region of interest" description="Disordered" evidence="3">
    <location>
        <begin position="20"/>
        <end position="47"/>
    </location>
</feature>
<feature type="coiled-coil region" evidence="2">
    <location>
        <begin position="248"/>
        <end position="323"/>
    </location>
</feature>
<organism evidence="5 6">
    <name type="scientific">Haematococcus lacustris</name>
    <name type="common">Green alga</name>
    <name type="synonym">Haematococcus pluvialis</name>
    <dbReference type="NCBI Taxonomy" id="44745"/>
    <lineage>
        <taxon>Eukaryota</taxon>
        <taxon>Viridiplantae</taxon>
        <taxon>Chlorophyta</taxon>
        <taxon>core chlorophytes</taxon>
        <taxon>Chlorophyceae</taxon>
        <taxon>CS clade</taxon>
        <taxon>Chlamydomonadales</taxon>
        <taxon>Haematococcaceae</taxon>
        <taxon>Haematococcus</taxon>
    </lineage>
</organism>
<accession>A0A699ZSL6</accession>
<proteinExistence type="predicted"/>
<gene>
    <name evidence="5" type="ORF">HaLaN_23823</name>
</gene>
<dbReference type="PANTHER" id="PTHR28663">
    <property type="entry name" value="COILED-COIL DOMAIN-CONTAINING PROTEIN 173"/>
    <property type="match status" value="1"/>
</dbReference>
<feature type="compositionally biased region" description="Basic and acidic residues" evidence="3">
    <location>
        <begin position="30"/>
        <end position="44"/>
    </location>
</feature>
<dbReference type="AlphaFoldDB" id="A0A699ZSL6"/>
<dbReference type="InterPro" id="IPR039986">
    <property type="entry name" value="CFAP210"/>
</dbReference>
<dbReference type="PANTHER" id="PTHR28663:SF1">
    <property type="entry name" value="CILIA- AND FLAGELLA- ASSOCIATED PROTEIN 210"/>
    <property type="match status" value="1"/>
</dbReference>
<protein>
    <recommendedName>
        <fullName evidence="4">Trichohyalin-plectin-homology domain-containing protein</fullName>
    </recommendedName>
</protein>
<evidence type="ECO:0000256" key="2">
    <source>
        <dbReference type="SAM" id="Coils"/>
    </source>
</evidence>
<feature type="domain" description="Trichohyalin-plectin-homology" evidence="4">
    <location>
        <begin position="102"/>
        <end position="445"/>
    </location>
</feature>
<feature type="coiled-coil region" evidence="2">
    <location>
        <begin position="159"/>
        <end position="215"/>
    </location>
</feature>
<sequence length="464" mass="53055">MSSQQFGYISKSQLDTIRAKVATDQQDNQAEERRRLKQLSDERAAQWPNTLQAARARKERARVERLAAEEAERIEADQAEAEMRAEQRRIQIERANKILFDTTDKVKALHGKMLLCDAIKENESLIGFKKQIAVLNKAQEAAFVEQQRQALEIAEAAELARYEAMKQKALEQKAVQTQQLEDMKTRILAERAENKREGELLRQRAQQEAEELAAKQAARLASGRRLNAETMAANEALKTFKQHEKSREVQQEAAIEAYSRKKAELQAEREAKEAQRRAAKEAERKAVADTMAKAFTDASIKEEVRLKRDIEAAEHKAAREEAARRQRIKDQQAAIDRSNQLQLQIKAEAKASERADEQAFAASWSHRVKELKAEEEAERRAALEAAKKLQGYQLHQTALREKRKGAQKHEELQDAAQIQAALQEQDQIFHEYADEVMKEYKAQGKTIVPIQLHLTKKDTLKVLI</sequence>
<keyword evidence="6" id="KW-1185">Reference proteome</keyword>
<dbReference type="InterPro" id="IPR043597">
    <property type="entry name" value="TPH_dom"/>
</dbReference>
<evidence type="ECO:0000313" key="5">
    <source>
        <dbReference type="EMBL" id="GFH25797.1"/>
    </source>
</evidence>
<comment type="caution">
    <text evidence="5">The sequence shown here is derived from an EMBL/GenBank/DDBJ whole genome shotgun (WGS) entry which is preliminary data.</text>
</comment>
<evidence type="ECO:0000256" key="3">
    <source>
        <dbReference type="SAM" id="MobiDB-lite"/>
    </source>
</evidence>
<name>A0A699ZSL6_HAELA</name>
<reference evidence="5 6" key="1">
    <citation type="submission" date="2020-02" db="EMBL/GenBank/DDBJ databases">
        <title>Draft genome sequence of Haematococcus lacustris strain NIES-144.</title>
        <authorList>
            <person name="Morimoto D."/>
            <person name="Nakagawa S."/>
            <person name="Yoshida T."/>
            <person name="Sawayama S."/>
        </authorList>
    </citation>
    <scope>NUCLEOTIDE SEQUENCE [LARGE SCALE GENOMIC DNA]</scope>
    <source>
        <strain evidence="5 6">NIES-144</strain>
    </source>
</reference>
<dbReference type="Pfam" id="PF13868">
    <property type="entry name" value="TPH"/>
    <property type="match status" value="1"/>
</dbReference>
<evidence type="ECO:0000256" key="1">
    <source>
        <dbReference type="ARBA" id="ARBA00023054"/>
    </source>
</evidence>